<keyword evidence="2" id="KW-1185">Reference proteome</keyword>
<feature type="non-terminal residue" evidence="1">
    <location>
        <position position="1"/>
    </location>
</feature>
<dbReference type="Proteomes" id="UP000789920">
    <property type="component" value="Unassembled WGS sequence"/>
</dbReference>
<protein>
    <submittedName>
        <fullName evidence="1">9614_t:CDS:1</fullName>
    </submittedName>
</protein>
<reference evidence="1" key="1">
    <citation type="submission" date="2021-06" db="EMBL/GenBank/DDBJ databases">
        <authorList>
            <person name="Kallberg Y."/>
            <person name="Tangrot J."/>
            <person name="Rosling A."/>
        </authorList>
    </citation>
    <scope>NUCLEOTIDE SEQUENCE</scope>
    <source>
        <strain evidence="1">MA461A</strain>
    </source>
</reference>
<proteinExistence type="predicted"/>
<accession>A0ACA9PSC5</accession>
<name>A0ACA9PSC5_9GLOM</name>
<comment type="caution">
    <text evidence="1">The sequence shown here is derived from an EMBL/GenBank/DDBJ whole genome shotgun (WGS) entry which is preliminary data.</text>
</comment>
<feature type="non-terminal residue" evidence="1">
    <location>
        <position position="591"/>
    </location>
</feature>
<gene>
    <name evidence="1" type="ORF">RPERSI_LOCUS11466</name>
</gene>
<sequence>EKLSEAKKESALLLLKSKCWQKIIALKKEKETQYQQTLTEELKVIAQLNYADYFLIFSDVAQHLRAENIIVGPGRGSAVASLVAYLLGITQIDPLEHKLFFARFLNEKRKSLPDIDLDVENQDEVFNYLQKKYSKKQVARIITRKKIGWKVALREIVKLYRIDEIKLKEITSLTGENPDFIPLKAEKDYLLTLFEENKLAALGLKKYDFLSLRETLGFIREARSILSTSLPDYQKISLTDQKTWDNLKNFLLTGIFQLDTPSARTLFNRFRPQSFADLVIFLSLNRPGTRKKAEELSQNKNNNAKISFTSPAIREILTETYGHIIFEEQISQILKIEEYDNKETSLNIYAIICGLEKKSESNYILSLQDIRNAFQLNISSDFYQKNKENLVIHSELLFTLKIGVKRGKINSLLVNKQKKPNSTSQNNNTPDQSNPTPNQEPQEQPTNNPLPSPETIQENYNNDKDKSTIENNSNSTTPEQKEQSEALLKLIIEAEFLIKNNQFNPETLSKLLKEKEQNAETYQLLKERIEQAINELSNLEQKNNNSNNEPTVNKQPTMGSAEILAICGVIGVVSAKGLGFGGEFSPHNLSL</sequence>
<dbReference type="EMBL" id="CAJVQC010023647">
    <property type="protein sequence ID" value="CAG8723113.1"/>
    <property type="molecule type" value="Genomic_DNA"/>
</dbReference>
<evidence type="ECO:0000313" key="2">
    <source>
        <dbReference type="Proteomes" id="UP000789920"/>
    </source>
</evidence>
<evidence type="ECO:0000313" key="1">
    <source>
        <dbReference type="EMBL" id="CAG8723113.1"/>
    </source>
</evidence>
<organism evidence="1 2">
    <name type="scientific">Racocetra persica</name>
    <dbReference type="NCBI Taxonomy" id="160502"/>
    <lineage>
        <taxon>Eukaryota</taxon>
        <taxon>Fungi</taxon>
        <taxon>Fungi incertae sedis</taxon>
        <taxon>Mucoromycota</taxon>
        <taxon>Glomeromycotina</taxon>
        <taxon>Glomeromycetes</taxon>
        <taxon>Diversisporales</taxon>
        <taxon>Gigasporaceae</taxon>
        <taxon>Racocetra</taxon>
    </lineage>
</organism>